<reference evidence="1 2" key="1">
    <citation type="submission" date="2018-08" db="EMBL/GenBank/DDBJ databases">
        <title>Paenibacillus sp. M4BSY-1, whole genome shotgun sequence.</title>
        <authorList>
            <person name="Tuo L."/>
        </authorList>
    </citation>
    <scope>NUCLEOTIDE SEQUENCE [LARGE SCALE GENOMIC DNA]</scope>
    <source>
        <strain evidence="1 2">M4BSY-1</strain>
    </source>
</reference>
<proteinExistence type="predicted"/>
<comment type="caution">
    <text evidence="1">The sequence shown here is derived from an EMBL/GenBank/DDBJ whole genome shotgun (WGS) entry which is preliminary data.</text>
</comment>
<dbReference type="AlphaFoldDB" id="A0A371PMQ6"/>
<dbReference type="EMBL" id="QUBQ01000001">
    <property type="protein sequence ID" value="REK77423.1"/>
    <property type="molecule type" value="Genomic_DNA"/>
</dbReference>
<dbReference type="RefSeq" id="WP_116045021.1">
    <property type="nucleotide sequence ID" value="NZ_QUBQ01000001.1"/>
</dbReference>
<evidence type="ECO:0000313" key="1">
    <source>
        <dbReference type="EMBL" id="REK77423.1"/>
    </source>
</evidence>
<name>A0A371PMQ6_9BACL</name>
<organism evidence="1 2">
    <name type="scientific">Paenibacillus paeoniae</name>
    <dbReference type="NCBI Taxonomy" id="2292705"/>
    <lineage>
        <taxon>Bacteria</taxon>
        <taxon>Bacillati</taxon>
        <taxon>Bacillota</taxon>
        <taxon>Bacilli</taxon>
        <taxon>Bacillales</taxon>
        <taxon>Paenibacillaceae</taxon>
        <taxon>Paenibacillus</taxon>
    </lineage>
</organism>
<dbReference type="OrthoDB" id="2627978at2"/>
<accession>A0A371PMQ6</accession>
<keyword evidence="2" id="KW-1185">Reference proteome</keyword>
<sequence>MSTVEINALFPDEQAATEALHKLQALRVVDVSGFHENGILTATIDEAVADRAMRLIEGIGGSITSELY</sequence>
<protein>
    <submittedName>
        <fullName evidence="1">Uncharacterized protein</fullName>
    </submittedName>
</protein>
<gene>
    <name evidence="1" type="ORF">DX130_10620</name>
</gene>
<dbReference type="Proteomes" id="UP000261905">
    <property type="component" value="Unassembled WGS sequence"/>
</dbReference>
<evidence type="ECO:0000313" key="2">
    <source>
        <dbReference type="Proteomes" id="UP000261905"/>
    </source>
</evidence>